<sequence>MNTPFPFDGMLVFAFLSALLLAGVGLRARVGFFQHFLVPGCLIGGLMGLVLMHTGLLSLETATIEAVAYHFFNISFISVGLTHDDNGGEHAARTGMLKGPAWMALIQGLTFPMQACLGGMLVILLGWFGVGLFPTFGFLVPLGFNEGPGQALSIGKVWEGVGFADAATIGLTFAAVGYFCAFFIGVPLVNRGIRTGRATFAPRRLPGEFLTGILDGKTTTESAGRLTLHSGNAETLAFQAALVGGVYGLTALAIAALGRLLPADVAGMLWGFFFFFGLGMALMVKWILKRLNIIHLADAGLQRRITGFSVDFLIVATVAAIQLKIVWDYWLPISLMALVNGFFTTMLVVYFGRRLSAYSLERTAAIFGVVTGTVSCGLLLLRIVDPDFKTPVAYEIAVMNVFALPVVGGCTVLVNGPLWWHWPLWVGILVFAGVGAAALMAMKLLGLLDGAPAGPPPK</sequence>
<feature type="transmembrane region" description="Helical" evidence="1">
    <location>
        <begin position="422"/>
        <end position="442"/>
    </location>
</feature>
<feature type="transmembrane region" description="Helical" evidence="1">
    <location>
        <begin position="269"/>
        <end position="288"/>
    </location>
</feature>
<proteinExistence type="predicted"/>
<keyword evidence="1" id="KW-0812">Transmembrane</keyword>
<feature type="transmembrane region" description="Helical" evidence="1">
    <location>
        <begin position="364"/>
        <end position="384"/>
    </location>
</feature>
<feature type="transmembrane region" description="Helical" evidence="1">
    <location>
        <begin position="121"/>
        <end position="144"/>
    </location>
</feature>
<feature type="transmembrane region" description="Helical" evidence="1">
    <location>
        <begin position="37"/>
        <end position="59"/>
    </location>
</feature>
<feature type="transmembrane region" description="Helical" evidence="1">
    <location>
        <begin position="333"/>
        <end position="352"/>
    </location>
</feature>
<keyword evidence="1" id="KW-1133">Transmembrane helix</keyword>
<feature type="transmembrane region" description="Helical" evidence="1">
    <location>
        <begin position="164"/>
        <end position="189"/>
    </location>
</feature>
<accession>A0A5K7YZF6</accession>
<dbReference type="RefSeq" id="WP_155317982.1">
    <property type="nucleotide sequence ID" value="NZ_AP021874.1"/>
</dbReference>
<reference evidence="2 3" key="1">
    <citation type="submission" date="2019-11" db="EMBL/GenBank/DDBJ databases">
        <title>Comparative genomics of hydrocarbon-degrading Desulfosarcina strains.</title>
        <authorList>
            <person name="Watanabe M."/>
            <person name="Kojima H."/>
            <person name="Fukui M."/>
        </authorList>
    </citation>
    <scope>NUCLEOTIDE SEQUENCE [LARGE SCALE GENOMIC DNA]</scope>
    <source>
        <strain evidence="2 3">PL12</strain>
    </source>
</reference>
<feature type="transmembrane region" description="Helical" evidence="1">
    <location>
        <begin position="396"/>
        <end position="415"/>
    </location>
</feature>
<dbReference type="InterPro" id="IPR004445">
    <property type="entry name" value="GltS"/>
</dbReference>
<dbReference type="Proteomes" id="UP000427906">
    <property type="component" value="Chromosome"/>
</dbReference>
<evidence type="ECO:0000313" key="2">
    <source>
        <dbReference type="EMBL" id="BBO69997.1"/>
    </source>
</evidence>
<keyword evidence="3" id="KW-1185">Reference proteome</keyword>
<dbReference type="PANTHER" id="PTHR36178">
    <property type="entry name" value="SLR0625 PROTEIN"/>
    <property type="match status" value="1"/>
</dbReference>
<evidence type="ECO:0000313" key="3">
    <source>
        <dbReference type="Proteomes" id="UP000427906"/>
    </source>
</evidence>
<name>A0A5K7YZF6_9BACT</name>
<dbReference type="EMBL" id="AP021874">
    <property type="protein sequence ID" value="BBO69997.1"/>
    <property type="molecule type" value="Genomic_DNA"/>
</dbReference>
<dbReference type="GO" id="GO:0016020">
    <property type="term" value="C:membrane"/>
    <property type="evidence" value="ECO:0007669"/>
    <property type="project" value="InterPro"/>
</dbReference>
<protein>
    <submittedName>
        <fullName evidence="2">Sodium:glutamate symporter</fullName>
    </submittedName>
</protein>
<evidence type="ECO:0000256" key="1">
    <source>
        <dbReference type="SAM" id="Phobius"/>
    </source>
</evidence>
<feature type="transmembrane region" description="Helical" evidence="1">
    <location>
        <begin position="308"/>
        <end position="327"/>
    </location>
</feature>
<feature type="transmembrane region" description="Helical" evidence="1">
    <location>
        <begin position="236"/>
        <end position="257"/>
    </location>
</feature>
<keyword evidence="1" id="KW-0472">Membrane</keyword>
<organism evidence="2 3">
    <name type="scientific">Desulfosarcina alkanivorans</name>
    <dbReference type="NCBI Taxonomy" id="571177"/>
    <lineage>
        <taxon>Bacteria</taxon>
        <taxon>Pseudomonadati</taxon>
        <taxon>Thermodesulfobacteriota</taxon>
        <taxon>Desulfobacteria</taxon>
        <taxon>Desulfobacterales</taxon>
        <taxon>Desulfosarcinaceae</taxon>
        <taxon>Desulfosarcina</taxon>
    </lineage>
</organism>
<dbReference type="GO" id="GO:0015813">
    <property type="term" value="P:L-glutamate transmembrane transport"/>
    <property type="evidence" value="ECO:0007669"/>
    <property type="project" value="InterPro"/>
</dbReference>
<dbReference type="GO" id="GO:0015501">
    <property type="term" value="F:glutamate:sodium symporter activity"/>
    <property type="evidence" value="ECO:0007669"/>
    <property type="project" value="InterPro"/>
</dbReference>
<dbReference type="PANTHER" id="PTHR36178:SF1">
    <property type="entry name" value="SODIUM_GLUTAMATE SYMPORTER"/>
    <property type="match status" value="1"/>
</dbReference>
<dbReference type="AlphaFoldDB" id="A0A5K7YZF6"/>
<gene>
    <name evidence="2" type="ORF">DSCA_39270</name>
</gene>
<dbReference type="KEGG" id="dalk:DSCA_39270"/>
<dbReference type="OrthoDB" id="9801557at2"/>